<reference evidence="1 2" key="1">
    <citation type="journal article" date="2018" name="Sci. Rep.">
        <title>Genomic signatures of local adaptation to the degree of environmental predictability in rotifers.</title>
        <authorList>
            <person name="Franch-Gras L."/>
            <person name="Hahn C."/>
            <person name="Garcia-Roger E.M."/>
            <person name="Carmona M.J."/>
            <person name="Serra M."/>
            <person name="Gomez A."/>
        </authorList>
    </citation>
    <scope>NUCLEOTIDE SEQUENCE [LARGE SCALE GENOMIC DNA]</scope>
    <source>
        <strain evidence="1">HYR1</strain>
    </source>
</reference>
<dbReference type="Proteomes" id="UP000276133">
    <property type="component" value="Unassembled WGS sequence"/>
</dbReference>
<accession>A0A3M7QUL7</accession>
<name>A0A3M7QUL7_BRAPC</name>
<organism evidence="1 2">
    <name type="scientific">Brachionus plicatilis</name>
    <name type="common">Marine rotifer</name>
    <name type="synonym">Brachionus muelleri</name>
    <dbReference type="NCBI Taxonomy" id="10195"/>
    <lineage>
        <taxon>Eukaryota</taxon>
        <taxon>Metazoa</taxon>
        <taxon>Spiralia</taxon>
        <taxon>Gnathifera</taxon>
        <taxon>Rotifera</taxon>
        <taxon>Eurotatoria</taxon>
        <taxon>Monogononta</taxon>
        <taxon>Pseudotrocha</taxon>
        <taxon>Ploima</taxon>
        <taxon>Brachionidae</taxon>
        <taxon>Brachionus</taxon>
    </lineage>
</organism>
<gene>
    <name evidence="1" type="ORF">BpHYR1_052302</name>
</gene>
<protein>
    <submittedName>
        <fullName evidence="1">Uncharacterized protein</fullName>
    </submittedName>
</protein>
<dbReference type="EMBL" id="REGN01005133">
    <property type="protein sequence ID" value="RNA14678.1"/>
    <property type="molecule type" value="Genomic_DNA"/>
</dbReference>
<keyword evidence="2" id="KW-1185">Reference proteome</keyword>
<evidence type="ECO:0000313" key="1">
    <source>
        <dbReference type="EMBL" id="RNA14678.1"/>
    </source>
</evidence>
<dbReference type="AlphaFoldDB" id="A0A3M7QUL7"/>
<evidence type="ECO:0000313" key="2">
    <source>
        <dbReference type="Proteomes" id="UP000276133"/>
    </source>
</evidence>
<proteinExistence type="predicted"/>
<comment type="caution">
    <text evidence="1">The sequence shown here is derived from an EMBL/GenBank/DDBJ whole genome shotgun (WGS) entry which is preliminary data.</text>
</comment>
<sequence length="74" mass="8849">MIIVAQKVPIINFKFFRKIMPRQESNFNSKYNFDASGLSLTDQFVNKPKRGRAKNVGKFFEIYFIYLNSTYKYH</sequence>